<dbReference type="PANTHER" id="PTHR22599">
    <property type="entry name" value="MPS ONE BINDER KINASE ACTIVATOR-LIKE MOB"/>
    <property type="match status" value="1"/>
</dbReference>
<dbReference type="Pfam" id="PF03637">
    <property type="entry name" value="Mob1_phocein"/>
    <property type="match status" value="1"/>
</dbReference>
<feature type="binding site" evidence="1">
    <location>
        <position position="95"/>
    </location>
    <ligand>
        <name>Zn(2+)</name>
        <dbReference type="ChEBI" id="CHEBI:29105"/>
    </ligand>
</feature>
<dbReference type="SMART" id="SM01388">
    <property type="entry name" value="Mob1_phocein"/>
    <property type="match status" value="1"/>
</dbReference>
<dbReference type="InterPro" id="IPR005301">
    <property type="entry name" value="MOB_kinase_act_fam"/>
</dbReference>
<dbReference type="InterPro" id="IPR036703">
    <property type="entry name" value="MOB_kinase_act_sf"/>
</dbReference>
<name>A0AAD9I979_9PEZI</name>
<gene>
    <name evidence="2" type="ORF">P8C59_007790</name>
</gene>
<accession>A0AAD9I979</accession>
<dbReference type="SUPFAM" id="SSF101152">
    <property type="entry name" value="Mob1/phocein"/>
    <property type="match status" value="1"/>
</dbReference>
<proteinExistence type="predicted"/>
<keyword evidence="1" id="KW-0862">Zinc</keyword>
<evidence type="ECO:0000256" key="1">
    <source>
        <dbReference type="PIRSR" id="PIRSR605301-1"/>
    </source>
</evidence>
<evidence type="ECO:0000313" key="3">
    <source>
        <dbReference type="Proteomes" id="UP001217918"/>
    </source>
</evidence>
<organism evidence="2 3">
    <name type="scientific">Phyllachora maydis</name>
    <dbReference type="NCBI Taxonomy" id="1825666"/>
    <lineage>
        <taxon>Eukaryota</taxon>
        <taxon>Fungi</taxon>
        <taxon>Dikarya</taxon>
        <taxon>Ascomycota</taxon>
        <taxon>Pezizomycotina</taxon>
        <taxon>Sordariomycetes</taxon>
        <taxon>Sordariomycetidae</taxon>
        <taxon>Phyllachorales</taxon>
        <taxon>Phyllachoraceae</taxon>
        <taxon>Phyllachora</taxon>
    </lineage>
</organism>
<dbReference type="AlphaFoldDB" id="A0AAD9I979"/>
<sequence>MPRHFTRAKAQFVDHWRTLIRLVHEREEDGSSICNTHRCPKLTAGPNHTFTWLNSRMQPCPPPPPDWLGKRSGFPENFNGVCQTIFRQMFRVYPHLYWSHFEDTYHLGLEKALNSCFSHFVLTATTLNLLAAEDLVPMQALVDFSAAIGTVPPGSRAHEYARVEGGGHCWIPRGQGSGQVAVVEYATGVMAPVALRKLIRDYANMVQEVRTRKRAKTLLLCDGNVAIFTLIDRASL</sequence>
<keyword evidence="1" id="KW-0479">Metal-binding</keyword>
<comment type="caution">
    <text evidence="2">The sequence shown here is derived from an EMBL/GenBank/DDBJ whole genome shotgun (WGS) entry which is preliminary data.</text>
</comment>
<dbReference type="EMBL" id="JAQQPM010000007">
    <property type="protein sequence ID" value="KAK2073508.1"/>
    <property type="molecule type" value="Genomic_DNA"/>
</dbReference>
<reference evidence="2" key="1">
    <citation type="journal article" date="2023" name="Mol. Plant Microbe Interact.">
        <title>Elucidating the Obligate Nature and Biological Capacity of an Invasive Fungal Corn Pathogen.</title>
        <authorList>
            <person name="MacCready J.S."/>
            <person name="Roggenkamp E.M."/>
            <person name="Gdanetz K."/>
            <person name="Chilvers M.I."/>
        </authorList>
    </citation>
    <scope>NUCLEOTIDE SEQUENCE</scope>
    <source>
        <strain evidence="2">PM02</strain>
    </source>
</reference>
<evidence type="ECO:0000313" key="2">
    <source>
        <dbReference type="EMBL" id="KAK2073508.1"/>
    </source>
</evidence>
<dbReference type="Proteomes" id="UP001217918">
    <property type="component" value="Unassembled WGS sequence"/>
</dbReference>
<protein>
    <submittedName>
        <fullName evidence="2">Uncharacterized protein</fullName>
    </submittedName>
</protein>
<feature type="binding site" evidence="1">
    <location>
        <position position="100"/>
    </location>
    <ligand>
        <name>Zn(2+)</name>
        <dbReference type="ChEBI" id="CHEBI:29105"/>
    </ligand>
</feature>
<dbReference type="Gene3D" id="1.20.140.30">
    <property type="entry name" value="MOB kinase activator"/>
    <property type="match status" value="1"/>
</dbReference>
<keyword evidence="3" id="KW-1185">Reference proteome</keyword>